<gene>
    <name evidence="1" type="ORF">M6B38_345705</name>
</gene>
<evidence type="ECO:0000313" key="2">
    <source>
        <dbReference type="Proteomes" id="UP001140949"/>
    </source>
</evidence>
<accession>A0AAX6GTK2</accession>
<reference evidence="1" key="1">
    <citation type="journal article" date="2023" name="GigaByte">
        <title>Genome assembly of the bearded iris, Iris pallida Lam.</title>
        <authorList>
            <person name="Bruccoleri R.E."/>
            <person name="Oakeley E.J."/>
            <person name="Faust A.M.E."/>
            <person name="Altorfer M."/>
            <person name="Dessus-Babus S."/>
            <person name="Burckhardt D."/>
            <person name="Oertli M."/>
            <person name="Naumann U."/>
            <person name="Petersen F."/>
            <person name="Wong J."/>
        </authorList>
    </citation>
    <scope>NUCLEOTIDE SEQUENCE</scope>
    <source>
        <strain evidence="1">GSM-AAB239-AS_SAM_17_03QT</strain>
    </source>
</reference>
<dbReference type="EMBL" id="JANAVB010016197">
    <property type="protein sequence ID" value="KAJ6832130.1"/>
    <property type="molecule type" value="Genomic_DNA"/>
</dbReference>
<sequence>MTLLLAVEKFWINPTRRSSSSHFRKLCLQINSVSGLPGEMEAICDTYYGHESGGTFELAGVAMDLENEEA</sequence>
<dbReference type="AlphaFoldDB" id="A0AAX6GTK2"/>
<evidence type="ECO:0000313" key="1">
    <source>
        <dbReference type="EMBL" id="KAJ6832130.1"/>
    </source>
</evidence>
<protein>
    <submittedName>
        <fullName evidence="1">Uncharacterized protein</fullName>
    </submittedName>
</protein>
<comment type="caution">
    <text evidence="1">The sequence shown here is derived from an EMBL/GenBank/DDBJ whole genome shotgun (WGS) entry which is preliminary data.</text>
</comment>
<proteinExistence type="predicted"/>
<dbReference type="Proteomes" id="UP001140949">
    <property type="component" value="Unassembled WGS sequence"/>
</dbReference>
<keyword evidence="2" id="KW-1185">Reference proteome</keyword>
<reference evidence="1" key="2">
    <citation type="submission" date="2023-04" db="EMBL/GenBank/DDBJ databases">
        <authorList>
            <person name="Bruccoleri R.E."/>
            <person name="Oakeley E.J."/>
            <person name="Faust A.-M."/>
            <person name="Dessus-Babus S."/>
            <person name="Altorfer M."/>
            <person name="Burckhardt D."/>
            <person name="Oertli M."/>
            <person name="Naumann U."/>
            <person name="Petersen F."/>
            <person name="Wong J."/>
        </authorList>
    </citation>
    <scope>NUCLEOTIDE SEQUENCE</scope>
    <source>
        <strain evidence="1">GSM-AAB239-AS_SAM_17_03QT</strain>
        <tissue evidence="1">Leaf</tissue>
    </source>
</reference>
<name>A0AAX6GTK2_IRIPA</name>
<organism evidence="1 2">
    <name type="scientific">Iris pallida</name>
    <name type="common">Sweet iris</name>
    <dbReference type="NCBI Taxonomy" id="29817"/>
    <lineage>
        <taxon>Eukaryota</taxon>
        <taxon>Viridiplantae</taxon>
        <taxon>Streptophyta</taxon>
        <taxon>Embryophyta</taxon>
        <taxon>Tracheophyta</taxon>
        <taxon>Spermatophyta</taxon>
        <taxon>Magnoliopsida</taxon>
        <taxon>Liliopsida</taxon>
        <taxon>Asparagales</taxon>
        <taxon>Iridaceae</taxon>
        <taxon>Iridoideae</taxon>
        <taxon>Irideae</taxon>
        <taxon>Iris</taxon>
    </lineage>
</organism>